<dbReference type="SUPFAM" id="SSF81452">
    <property type="entry name" value="Cytochrome c oxidase subunit III-like"/>
    <property type="match status" value="1"/>
</dbReference>
<keyword evidence="6 8" id="KW-0472">Membrane</keyword>
<dbReference type="STRING" id="1524254.PHACT_10725"/>
<name>A0A1E8CM77_9GAMM</name>
<organism evidence="10 11">
    <name type="scientific">Pseudohongiella acticola</name>
    <dbReference type="NCBI Taxonomy" id="1524254"/>
    <lineage>
        <taxon>Bacteria</taxon>
        <taxon>Pseudomonadati</taxon>
        <taxon>Pseudomonadota</taxon>
        <taxon>Gammaproteobacteria</taxon>
        <taxon>Pseudomonadales</taxon>
        <taxon>Pseudohongiellaceae</taxon>
        <taxon>Pseudohongiella</taxon>
    </lineage>
</organism>
<feature type="transmembrane region" description="Helical" evidence="8">
    <location>
        <begin position="73"/>
        <end position="91"/>
    </location>
</feature>
<evidence type="ECO:0000256" key="5">
    <source>
        <dbReference type="ARBA" id="ARBA00022989"/>
    </source>
</evidence>
<keyword evidence="5 8" id="KW-1133">Transmembrane helix</keyword>
<dbReference type="Pfam" id="PF00510">
    <property type="entry name" value="COX3"/>
    <property type="match status" value="1"/>
</dbReference>
<evidence type="ECO:0000259" key="9">
    <source>
        <dbReference type="PROSITE" id="PS50253"/>
    </source>
</evidence>
<evidence type="ECO:0000256" key="2">
    <source>
        <dbReference type="ARBA" id="ARBA00010581"/>
    </source>
</evidence>
<evidence type="ECO:0000256" key="4">
    <source>
        <dbReference type="ARBA" id="ARBA00022692"/>
    </source>
</evidence>
<dbReference type="RefSeq" id="WP_070117767.1">
    <property type="nucleotide sequence ID" value="NZ_MASR01000001.1"/>
</dbReference>
<evidence type="ECO:0000256" key="7">
    <source>
        <dbReference type="RuleBase" id="RU003376"/>
    </source>
</evidence>
<dbReference type="InterPro" id="IPR000298">
    <property type="entry name" value="Cyt_c_oxidase-like_su3"/>
</dbReference>
<evidence type="ECO:0000256" key="3">
    <source>
        <dbReference type="ARBA" id="ARBA00022475"/>
    </source>
</evidence>
<dbReference type="GO" id="GO:0005886">
    <property type="term" value="C:plasma membrane"/>
    <property type="evidence" value="ECO:0007669"/>
    <property type="project" value="UniProtKB-SubCell"/>
</dbReference>
<dbReference type="InterPro" id="IPR035973">
    <property type="entry name" value="Cyt_c_oxidase_su3-like_sf"/>
</dbReference>
<dbReference type="AlphaFoldDB" id="A0A1E8CM77"/>
<feature type="transmembrane region" description="Helical" evidence="8">
    <location>
        <begin position="29"/>
        <end position="53"/>
    </location>
</feature>
<dbReference type="InterPro" id="IPR013833">
    <property type="entry name" value="Cyt_c_oxidase_su3_a-hlx"/>
</dbReference>
<dbReference type="PANTHER" id="PTHR11403:SF2">
    <property type="entry name" value="CYTOCHROME BO(3) UBIQUINOL OXIDASE SUBUNIT 3"/>
    <property type="match status" value="1"/>
</dbReference>
<proteinExistence type="inferred from homology"/>
<comment type="caution">
    <text evidence="10">The sequence shown here is derived from an EMBL/GenBank/DDBJ whole genome shotgun (WGS) entry which is preliminary data.</text>
</comment>
<feature type="transmembrane region" description="Helical" evidence="8">
    <location>
        <begin position="103"/>
        <end position="122"/>
    </location>
</feature>
<reference evidence="11" key="1">
    <citation type="submission" date="2016-07" db="EMBL/GenBank/DDBJ databases">
        <authorList>
            <person name="Florea S."/>
            <person name="Webb J.S."/>
            <person name="Jaromczyk J."/>
            <person name="Schardl C.L."/>
        </authorList>
    </citation>
    <scope>NUCLEOTIDE SEQUENCE [LARGE SCALE GENOMIC DNA]</scope>
    <source>
        <strain evidence="11">KCTC 42131</strain>
    </source>
</reference>
<dbReference type="PROSITE" id="PS50253">
    <property type="entry name" value="COX3"/>
    <property type="match status" value="1"/>
</dbReference>
<dbReference type="GO" id="GO:0004129">
    <property type="term" value="F:cytochrome-c oxidase activity"/>
    <property type="evidence" value="ECO:0007669"/>
    <property type="project" value="InterPro"/>
</dbReference>
<evidence type="ECO:0000313" key="10">
    <source>
        <dbReference type="EMBL" id="OFE13550.1"/>
    </source>
</evidence>
<gene>
    <name evidence="10" type="ORF">PHACT_10725</name>
</gene>
<feature type="domain" description="Heme-copper oxidase subunit III family profile" evidence="9">
    <location>
        <begin position="29"/>
        <end position="205"/>
    </location>
</feature>
<dbReference type="Proteomes" id="UP000175669">
    <property type="component" value="Unassembled WGS sequence"/>
</dbReference>
<evidence type="ECO:0000313" key="11">
    <source>
        <dbReference type="Proteomes" id="UP000175669"/>
    </source>
</evidence>
<dbReference type="GO" id="GO:0019646">
    <property type="term" value="P:aerobic electron transport chain"/>
    <property type="evidence" value="ECO:0007669"/>
    <property type="project" value="InterPro"/>
</dbReference>
<comment type="subcellular location">
    <subcellularLocation>
        <location evidence="1 7">Cell membrane</location>
        <topology evidence="1 7">Multi-pass membrane protein</topology>
    </subcellularLocation>
</comment>
<dbReference type="InterPro" id="IPR024791">
    <property type="entry name" value="Cyt_c/ubiquinol_Oxase_su3"/>
</dbReference>
<protein>
    <submittedName>
        <fullName evidence="10">Cytochrome oxidase subunit III</fullName>
    </submittedName>
</protein>
<feature type="transmembrane region" description="Helical" evidence="8">
    <location>
        <begin position="142"/>
        <end position="171"/>
    </location>
</feature>
<dbReference type="OrthoDB" id="9810850at2"/>
<evidence type="ECO:0000256" key="1">
    <source>
        <dbReference type="ARBA" id="ARBA00004651"/>
    </source>
</evidence>
<keyword evidence="11" id="KW-1185">Reference proteome</keyword>
<evidence type="ECO:0000256" key="6">
    <source>
        <dbReference type="ARBA" id="ARBA00023136"/>
    </source>
</evidence>
<dbReference type="PANTHER" id="PTHR11403">
    <property type="entry name" value="CYTOCHROME C OXIDASE SUBUNIT III"/>
    <property type="match status" value="1"/>
</dbReference>
<dbReference type="Gene3D" id="1.20.120.80">
    <property type="entry name" value="Cytochrome c oxidase, subunit III, four-helix bundle"/>
    <property type="match status" value="1"/>
</dbReference>
<keyword evidence="4 7" id="KW-0812">Transmembrane</keyword>
<comment type="similarity">
    <text evidence="2 7">Belongs to the cytochrome c oxidase subunit 3 family.</text>
</comment>
<dbReference type="CDD" id="cd00386">
    <property type="entry name" value="Heme_Cu_Oxidase_III_like"/>
    <property type="match status" value="1"/>
</dbReference>
<keyword evidence="3" id="KW-1003">Cell membrane</keyword>
<dbReference type="EMBL" id="MASR01000001">
    <property type="protein sequence ID" value="OFE13550.1"/>
    <property type="molecule type" value="Genomic_DNA"/>
</dbReference>
<feature type="transmembrane region" description="Helical" evidence="8">
    <location>
        <begin position="183"/>
        <end position="203"/>
    </location>
</feature>
<evidence type="ECO:0000256" key="8">
    <source>
        <dbReference type="SAM" id="Phobius"/>
    </source>
</evidence>
<accession>A0A1E8CM77</accession>
<sequence>MSTTELNDSRFSIDATDLSRFHSGTDAPIWWGIVGLVLIEMSVVAAFVISYFYLLMSNPQWPPADYPVPELMLPTVSLVLLLISCVTMYMAGRTLNKGQVTAFVLYTVASVALACVVLVIRWQQFQDFEFSLDQHVYGSLVWTISGFHFLHVVSAAIGTAVVAILGMMGFFSSTQRIGVVVDTLYWNFVALAWIPFYLILYWVPRLTYTAGG</sequence>